<organism evidence="2 3">
    <name type="scientific">Caenorhabditis nigoni</name>
    <dbReference type="NCBI Taxonomy" id="1611254"/>
    <lineage>
        <taxon>Eukaryota</taxon>
        <taxon>Metazoa</taxon>
        <taxon>Ecdysozoa</taxon>
        <taxon>Nematoda</taxon>
        <taxon>Chromadorea</taxon>
        <taxon>Rhabditida</taxon>
        <taxon>Rhabditina</taxon>
        <taxon>Rhabditomorpha</taxon>
        <taxon>Rhabditoidea</taxon>
        <taxon>Rhabditidae</taxon>
        <taxon>Peloderinae</taxon>
        <taxon>Caenorhabditis</taxon>
    </lineage>
</organism>
<dbReference type="AlphaFoldDB" id="A0A2G5T705"/>
<feature type="chain" id="PRO_5013761285" evidence="1">
    <location>
        <begin position="21"/>
        <end position="102"/>
    </location>
</feature>
<dbReference type="PANTHER" id="PTHR36515:SF1">
    <property type="entry name" value="CYS-RICH PROTEIN-RELATED"/>
    <property type="match status" value="1"/>
</dbReference>
<protein>
    <submittedName>
        <fullName evidence="2">Uncharacterized protein</fullName>
    </submittedName>
</protein>
<reference evidence="3" key="1">
    <citation type="submission" date="2017-10" db="EMBL/GenBank/DDBJ databases">
        <title>Rapid genome shrinkage in a self-fertile nematode reveals novel sperm competition proteins.</title>
        <authorList>
            <person name="Yin D."/>
            <person name="Schwarz E.M."/>
            <person name="Thomas C.G."/>
            <person name="Felde R.L."/>
            <person name="Korf I.F."/>
            <person name="Cutter A.D."/>
            <person name="Schartner C.M."/>
            <person name="Ralston E.J."/>
            <person name="Meyer B.J."/>
            <person name="Haag E.S."/>
        </authorList>
    </citation>
    <scope>NUCLEOTIDE SEQUENCE [LARGE SCALE GENOMIC DNA]</scope>
    <source>
        <strain evidence="3">JU1422</strain>
    </source>
</reference>
<evidence type="ECO:0000313" key="3">
    <source>
        <dbReference type="Proteomes" id="UP000230233"/>
    </source>
</evidence>
<sequence>MFKLTIFFFLVLLAFSAVSAFSDAENAIACFGNCIKNTESDKEDVKDCAKMCVGDAADDASKAFLDCESKCVDLFFNAGSDNSDNYYMVACNTECAKAFKGE</sequence>
<dbReference type="OrthoDB" id="10335084at2759"/>
<feature type="signal peptide" evidence="1">
    <location>
        <begin position="1"/>
        <end position="20"/>
    </location>
</feature>
<dbReference type="EMBL" id="PDUG01000005">
    <property type="protein sequence ID" value="PIC23040.1"/>
    <property type="molecule type" value="Genomic_DNA"/>
</dbReference>
<keyword evidence="1" id="KW-0732">Signal</keyword>
<keyword evidence="3" id="KW-1185">Reference proteome</keyword>
<evidence type="ECO:0000256" key="1">
    <source>
        <dbReference type="SAM" id="SignalP"/>
    </source>
</evidence>
<accession>A0A2G5T705</accession>
<proteinExistence type="predicted"/>
<dbReference type="Proteomes" id="UP000230233">
    <property type="component" value="Chromosome V"/>
</dbReference>
<dbReference type="PANTHER" id="PTHR36515">
    <property type="entry name" value="PROTEIN CBG00810"/>
    <property type="match status" value="1"/>
</dbReference>
<comment type="caution">
    <text evidence="2">The sequence shown here is derived from an EMBL/GenBank/DDBJ whole genome shotgun (WGS) entry which is preliminary data.</text>
</comment>
<gene>
    <name evidence="2" type="primary">Cnig_chr_V.g16876</name>
    <name evidence="2" type="ORF">B9Z55_016876</name>
</gene>
<name>A0A2G5T705_9PELO</name>
<evidence type="ECO:0000313" key="2">
    <source>
        <dbReference type="EMBL" id="PIC23040.1"/>
    </source>
</evidence>